<organism evidence="2 3">
    <name type="scientific">Clathrospora elynae</name>
    <dbReference type="NCBI Taxonomy" id="706981"/>
    <lineage>
        <taxon>Eukaryota</taxon>
        <taxon>Fungi</taxon>
        <taxon>Dikarya</taxon>
        <taxon>Ascomycota</taxon>
        <taxon>Pezizomycotina</taxon>
        <taxon>Dothideomycetes</taxon>
        <taxon>Pleosporomycetidae</taxon>
        <taxon>Pleosporales</taxon>
        <taxon>Diademaceae</taxon>
        <taxon>Clathrospora</taxon>
    </lineage>
</organism>
<proteinExistence type="predicted"/>
<dbReference type="AlphaFoldDB" id="A0A6A5SIA9"/>
<dbReference type="Pfam" id="PF00069">
    <property type="entry name" value="Pkinase"/>
    <property type="match status" value="1"/>
</dbReference>
<evidence type="ECO:0000313" key="3">
    <source>
        <dbReference type="Proteomes" id="UP000800038"/>
    </source>
</evidence>
<sequence length="337" mass="38390">MLLNRLAYQISPISRIGIRMASTIVGKSGRVYIQREVLQERKDPRLNIFKAESQDQYFIFKRVSKPFLDLSLRLAAEFPKSRRLRMHVDLNEDENVLIYPYYQHTLLGLLQEDSNVSDAARKKILQQTGEAIQELQSKDWIHIDIKPDNILVNWTRDEEGTKTITDVALGDFDITYKCETGALIRSTHAVGNAMWRSPEGQTGRGMCKASDIYSFGLVCIYALGAREVLLLNDYSYLVEHGIPPEQAVLTRHFAYFGSADEGLLKHVDSEIWIEALKSASQVAEETLQEQPVMSFDVWGHELGTEAQKMIAGMTKIDPRARSTIDQVMAHAWWQEVV</sequence>
<dbReference type="InterPro" id="IPR011009">
    <property type="entry name" value="Kinase-like_dom_sf"/>
</dbReference>
<dbReference type="EMBL" id="ML976154">
    <property type="protein sequence ID" value="KAF1937107.1"/>
    <property type="molecule type" value="Genomic_DNA"/>
</dbReference>
<dbReference type="PROSITE" id="PS50011">
    <property type="entry name" value="PROTEIN_KINASE_DOM"/>
    <property type="match status" value="1"/>
</dbReference>
<protein>
    <submittedName>
        <fullName evidence="2">Kinase-like protein</fullName>
    </submittedName>
</protein>
<dbReference type="GO" id="GO:0004672">
    <property type="term" value="F:protein kinase activity"/>
    <property type="evidence" value="ECO:0007669"/>
    <property type="project" value="InterPro"/>
</dbReference>
<dbReference type="PANTHER" id="PTHR24347">
    <property type="entry name" value="SERINE/THREONINE-PROTEIN KINASE"/>
    <property type="match status" value="1"/>
</dbReference>
<evidence type="ECO:0000259" key="1">
    <source>
        <dbReference type="PROSITE" id="PS50011"/>
    </source>
</evidence>
<keyword evidence="3" id="KW-1185">Reference proteome</keyword>
<accession>A0A6A5SIA9</accession>
<dbReference type="SMART" id="SM00220">
    <property type="entry name" value="S_TKc"/>
    <property type="match status" value="1"/>
</dbReference>
<dbReference type="SUPFAM" id="SSF56112">
    <property type="entry name" value="Protein kinase-like (PK-like)"/>
    <property type="match status" value="1"/>
</dbReference>
<dbReference type="OrthoDB" id="10252171at2759"/>
<dbReference type="Proteomes" id="UP000800038">
    <property type="component" value="Unassembled WGS sequence"/>
</dbReference>
<feature type="domain" description="Protein kinase" evidence="1">
    <location>
        <begin position="17"/>
        <end position="333"/>
    </location>
</feature>
<keyword evidence="2" id="KW-0808">Transferase</keyword>
<evidence type="ECO:0000313" key="2">
    <source>
        <dbReference type="EMBL" id="KAF1937107.1"/>
    </source>
</evidence>
<dbReference type="InterPro" id="IPR000719">
    <property type="entry name" value="Prot_kinase_dom"/>
</dbReference>
<dbReference type="GO" id="GO:0005524">
    <property type="term" value="F:ATP binding"/>
    <property type="evidence" value="ECO:0007669"/>
    <property type="project" value="InterPro"/>
</dbReference>
<gene>
    <name evidence="2" type="ORF">EJ02DRAFT_515429</name>
</gene>
<name>A0A6A5SIA9_9PLEO</name>
<reference evidence="2" key="1">
    <citation type="journal article" date="2020" name="Stud. Mycol.">
        <title>101 Dothideomycetes genomes: a test case for predicting lifestyles and emergence of pathogens.</title>
        <authorList>
            <person name="Haridas S."/>
            <person name="Albert R."/>
            <person name="Binder M."/>
            <person name="Bloem J."/>
            <person name="Labutti K."/>
            <person name="Salamov A."/>
            <person name="Andreopoulos B."/>
            <person name="Baker S."/>
            <person name="Barry K."/>
            <person name="Bills G."/>
            <person name="Bluhm B."/>
            <person name="Cannon C."/>
            <person name="Castanera R."/>
            <person name="Culley D."/>
            <person name="Daum C."/>
            <person name="Ezra D."/>
            <person name="Gonzalez J."/>
            <person name="Henrissat B."/>
            <person name="Kuo A."/>
            <person name="Liang C."/>
            <person name="Lipzen A."/>
            <person name="Lutzoni F."/>
            <person name="Magnuson J."/>
            <person name="Mondo S."/>
            <person name="Nolan M."/>
            <person name="Ohm R."/>
            <person name="Pangilinan J."/>
            <person name="Park H.-J."/>
            <person name="Ramirez L."/>
            <person name="Alfaro M."/>
            <person name="Sun H."/>
            <person name="Tritt A."/>
            <person name="Yoshinaga Y."/>
            <person name="Zwiers L.-H."/>
            <person name="Turgeon B."/>
            <person name="Goodwin S."/>
            <person name="Spatafora J."/>
            <person name="Crous P."/>
            <person name="Grigoriev I."/>
        </authorList>
    </citation>
    <scope>NUCLEOTIDE SEQUENCE</scope>
    <source>
        <strain evidence="2">CBS 161.51</strain>
    </source>
</reference>
<keyword evidence="2" id="KW-0418">Kinase</keyword>
<dbReference type="Gene3D" id="1.10.510.10">
    <property type="entry name" value="Transferase(Phosphotransferase) domain 1"/>
    <property type="match status" value="1"/>
</dbReference>